<dbReference type="Pfam" id="PF09536">
    <property type="entry name" value="DUF2378"/>
    <property type="match status" value="1"/>
</dbReference>
<name>A0A1L9BG38_9BACT</name>
<dbReference type="NCBIfam" id="TIGR02265">
    <property type="entry name" value="Mxa_TIGR02265"/>
    <property type="match status" value="1"/>
</dbReference>
<dbReference type="EMBL" id="MPIN01000002">
    <property type="protein sequence ID" value="OJH41176.1"/>
    <property type="molecule type" value="Genomic_DNA"/>
</dbReference>
<reference evidence="1 2" key="2">
    <citation type="submission" date="2016-12" db="EMBL/GenBank/DDBJ databases">
        <title>Draft Genome Sequence of Cystobacter ferrugineus Strain Cbfe23.</title>
        <authorList>
            <person name="Akbar S."/>
            <person name="Dowd S.E."/>
            <person name="Stevens D.C."/>
        </authorList>
    </citation>
    <scope>NUCLEOTIDE SEQUENCE [LARGE SCALE GENOMIC DNA]</scope>
    <source>
        <strain evidence="1 2">Cbfe23</strain>
    </source>
</reference>
<dbReference type="Proteomes" id="UP000182229">
    <property type="component" value="Unassembled WGS sequence"/>
</dbReference>
<dbReference type="AlphaFoldDB" id="A0A1L9BG38"/>
<evidence type="ECO:0000313" key="2">
    <source>
        <dbReference type="Proteomes" id="UP000182229"/>
    </source>
</evidence>
<proteinExistence type="predicted"/>
<protein>
    <recommendedName>
        <fullName evidence="3">DUF2378 family protein</fullName>
    </recommendedName>
</protein>
<sequence length="201" mass="22383">MMNAVEGPRQPVVFSQVVDSLFRLTGRQRFDADTRKRLKAIGVDMDQPLLVAYSVPTWRATVGVCAELLHPHLSLDQARYRIGYALTDAYGRTTMGSAVLQLFRMLGWQSSLSRITRGLQSGTNFLSAHTRFLEGGALEVRFEVLPEFHAALGNQSGIEPHFMNGSMDAMMALVGAPFRSGEYQPEQSGLQHTVFVLHRKD</sequence>
<dbReference type="RefSeq" id="WP_071897608.1">
    <property type="nucleotide sequence ID" value="NZ_MPIN01000002.1"/>
</dbReference>
<organism evidence="1 2">
    <name type="scientific">Cystobacter ferrugineus</name>
    <dbReference type="NCBI Taxonomy" id="83449"/>
    <lineage>
        <taxon>Bacteria</taxon>
        <taxon>Pseudomonadati</taxon>
        <taxon>Myxococcota</taxon>
        <taxon>Myxococcia</taxon>
        <taxon>Myxococcales</taxon>
        <taxon>Cystobacterineae</taxon>
        <taxon>Archangiaceae</taxon>
        <taxon>Cystobacter</taxon>
    </lineage>
</organism>
<accession>A0A1L9BG38</accession>
<dbReference type="STRING" id="83449.BON30_09825"/>
<evidence type="ECO:0000313" key="1">
    <source>
        <dbReference type="EMBL" id="OJH41176.1"/>
    </source>
</evidence>
<dbReference type="InterPro" id="IPR011751">
    <property type="entry name" value="Mxa_paralog_2265"/>
</dbReference>
<gene>
    <name evidence="1" type="ORF">BON30_09825</name>
</gene>
<reference evidence="2" key="1">
    <citation type="submission" date="2016-11" db="EMBL/GenBank/DDBJ databases">
        <authorList>
            <person name="Shukria A."/>
            <person name="Stevens D.C."/>
        </authorList>
    </citation>
    <scope>NUCLEOTIDE SEQUENCE [LARGE SCALE GENOMIC DNA]</scope>
    <source>
        <strain evidence="2">Cbfe23</strain>
    </source>
</reference>
<keyword evidence="2" id="KW-1185">Reference proteome</keyword>
<comment type="caution">
    <text evidence="1">The sequence shown here is derived from an EMBL/GenBank/DDBJ whole genome shotgun (WGS) entry which is preliminary data.</text>
</comment>
<evidence type="ECO:0008006" key="3">
    <source>
        <dbReference type="Google" id="ProtNLM"/>
    </source>
</evidence>